<organism evidence="1 2">
    <name type="scientific">Nocardioides dubius</name>
    <dbReference type="NCBI Taxonomy" id="317019"/>
    <lineage>
        <taxon>Bacteria</taxon>
        <taxon>Bacillati</taxon>
        <taxon>Actinomycetota</taxon>
        <taxon>Actinomycetes</taxon>
        <taxon>Propionibacteriales</taxon>
        <taxon>Nocardioidaceae</taxon>
        <taxon>Nocardioides</taxon>
    </lineage>
</organism>
<accession>A0ABP4EJD0</accession>
<sequence length="115" mass="12383">MRRTAVREVRAGCPARGLGALAVSLANASNSVPCTSMVAIAVLPLATSLDLPRYPIPRTIVRSLLACVAPPRPATHPPHRGIVPDVFVVLGPKNHENVRDYPEGYRAKVTKWGVR</sequence>
<name>A0ABP4EJD0_9ACTN</name>
<dbReference type="Proteomes" id="UP001501581">
    <property type="component" value="Unassembled WGS sequence"/>
</dbReference>
<gene>
    <name evidence="1" type="ORF">GCM10009668_36680</name>
</gene>
<comment type="caution">
    <text evidence="1">The sequence shown here is derived from an EMBL/GenBank/DDBJ whole genome shotgun (WGS) entry which is preliminary data.</text>
</comment>
<dbReference type="EMBL" id="BAAALG010000013">
    <property type="protein sequence ID" value="GAA1111869.1"/>
    <property type="molecule type" value="Genomic_DNA"/>
</dbReference>
<evidence type="ECO:0000313" key="1">
    <source>
        <dbReference type="EMBL" id="GAA1111869.1"/>
    </source>
</evidence>
<keyword evidence="2" id="KW-1185">Reference proteome</keyword>
<proteinExistence type="predicted"/>
<protein>
    <submittedName>
        <fullName evidence="1">Uncharacterized protein</fullName>
    </submittedName>
</protein>
<evidence type="ECO:0000313" key="2">
    <source>
        <dbReference type="Proteomes" id="UP001501581"/>
    </source>
</evidence>
<reference evidence="2" key="1">
    <citation type="journal article" date="2019" name="Int. J. Syst. Evol. Microbiol.">
        <title>The Global Catalogue of Microorganisms (GCM) 10K type strain sequencing project: providing services to taxonomists for standard genome sequencing and annotation.</title>
        <authorList>
            <consortium name="The Broad Institute Genomics Platform"/>
            <consortium name="The Broad Institute Genome Sequencing Center for Infectious Disease"/>
            <person name="Wu L."/>
            <person name="Ma J."/>
        </authorList>
    </citation>
    <scope>NUCLEOTIDE SEQUENCE [LARGE SCALE GENOMIC DNA]</scope>
    <source>
        <strain evidence="2">JCM 13008</strain>
    </source>
</reference>